<comment type="caution">
    <text evidence="1">The sequence shown here is derived from an EMBL/GenBank/DDBJ whole genome shotgun (WGS) entry which is preliminary data.</text>
</comment>
<evidence type="ECO:0000313" key="1">
    <source>
        <dbReference type="EMBL" id="KAI8530928.1"/>
    </source>
</evidence>
<evidence type="ECO:0000313" key="2">
    <source>
        <dbReference type="Proteomes" id="UP001062846"/>
    </source>
</evidence>
<gene>
    <name evidence="1" type="ORF">RHMOL_Rhmol11G0098000</name>
</gene>
<sequence>MAFAPGEFKPLSEFFLKESIIPILPFGMHLAQGLHHGRGVIFRLANRSLNEDGGGVLAMVT</sequence>
<dbReference type="EMBL" id="CM046398">
    <property type="protein sequence ID" value="KAI8530928.1"/>
    <property type="molecule type" value="Genomic_DNA"/>
</dbReference>
<name>A0ACC0LQ54_RHOML</name>
<reference evidence="1" key="1">
    <citation type="submission" date="2022-02" db="EMBL/GenBank/DDBJ databases">
        <title>Plant Genome Project.</title>
        <authorList>
            <person name="Zhang R.-G."/>
        </authorList>
    </citation>
    <scope>NUCLEOTIDE SEQUENCE</scope>
    <source>
        <strain evidence="1">AT1</strain>
    </source>
</reference>
<organism evidence="1 2">
    <name type="scientific">Rhododendron molle</name>
    <name type="common">Chinese azalea</name>
    <name type="synonym">Azalea mollis</name>
    <dbReference type="NCBI Taxonomy" id="49168"/>
    <lineage>
        <taxon>Eukaryota</taxon>
        <taxon>Viridiplantae</taxon>
        <taxon>Streptophyta</taxon>
        <taxon>Embryophyta</taxon>
        <taxon>Tracheophyta</taxon>
        <taxon>Spermatophyta</taxon>
        <taxon>Magnoliopsida</taxon>
        <taxon>eudicotyledons</taxon>
        <taxon>Gunneridae</taxon>
        <taxon>Pentapetalae</taxon>
        <taxon>asterids</taxon>
        <taxon>Ericales</taxon>
        <taxon>Ericaceae</taxon>
        <taxon>Ericoideae</taxon>
        <taxon>Rhodoreae</taxon>
        <taxon>Rhododendron</taxon>
    </lineage>
</organism>
<keyword evidence="2" id="KW-1185">Reference proteome</keyword>
<proteinExistence type="predicted"/>
<dbReference type="Proteomes" id="UP001062846">
    <property type="component" value="Chromosome 11"/>
</dbReference>
<protein>
    <submittedName>
        <fullName evidence="1">Uncharacterized protein</fullName>
    </submittedName>
</protein>
<accession>A0ACC0LQ54</accession>